<reference evidence="1 2" key="1">
    <citation type="submission" date="2016-10" db="EMBL/GenBank/DDBJ databases">
        <title>Genome sequence of the basidiomycete white-rot fungus Trametes pubescens.</title>
        <authorList>
            <person name="Makela M.R."/>
            <person name="Granchi Z."/>
            <person name="Peng M."/>
            <person name="De Vries R.P."/>
            <person name="Grigoriev I."/>
            <person name="Riley R."/>
            <person name="Hilden K."/>
        </authorList>
    </citation>
    <scope>NUCLEOTIDE SEQUENCE [LARGE SCALE GENOMIC DNA]</scope>
    <source>
        <strain evidence="1 2">FBCC735</strain>
    </source>
</reference>
<proteinExistence type="predicted"/>
<dbReference type="OrthoDB" id="2757939at2759"/>
<name>A0A1M2VLA9_TRAPU</name>
<comment type="caution">
    <text evidence="1">The sequence shown here is derived from an EMBL/GenBank/DDBJ whole genome shotgun (WGS) entry which is preliminary data.</text>
</comment>
<dbReference type="STRING" id="154538.A0A1M2VLA9"/>
<dbReference type="EMBL" id="MNAD01001045">
    <property type="protein sequence ID" value="OJT08389.1"/>
    <property type="molecule type" value="Genomic_DNA"/>
</dbReference>
<sequence length="152" mass="17568">MAKRCLKCVPDRYSGPQEATTFRRGEVFEIQESVFTPIEHIFAAMRVSGLSGNALYRSQSSLHSIRTQERATHKHRPCILMEYMIRDAKLGVSGVYICLMGTFEKTPIENLPWIFRHFCLQVYTKNAAVVEDDHVHSIPEWPLRGDMQWIIV</sequence>
<dbReference type="AlphaFoldDB" id="A0A1M2VLA9"/>
<protein>
    <submittedName>
        <fullName evidence="1">Uncharacterized protein</fullName>
    </submittedName>
</protein>
<dbReference type="Proteomes" id="UP000184267">
    <property type="component" value="Unassembled WGS sequence"/>
</dbReference>
<gene>
    <name evidence="1" type="ORF">TRAPUB_728</name>
</gene>
<evidence type="ECO:0000313" key="1">
    <source>
        <dbReference type="EMBL" id="OJT08389.1"/>
    </source>
</evidence>
<organism evidence="1 2">
    <name type="scientific">Trametes pubescens</name>
    <name type="common">White-rot fungus</name>
    <dbReference type="NCBI Taxonomy" id="154538"/>
    <lineage>
        <taxon>Eukaryota</taxon>
        <taxon>Fungi</taxon>
        <taxon>Dikarya</taxon>
        <taxon>Basidiomycota</taxon>
        <taxon>Agaricomycotina</taxon>
        <taxon>Agaricomycetes</taxon>
        <taxon>Polyporales</taxon>
        <taxon>Polyporaceae</taxon>
        <taxon>Trametes</taxon>
    </lineage>
</organism>
<keyword evidence="2" id="KW-1185">Reference proteome</keyword>
<evidence type="ECO:0000313" key="2">
    <source>
        <dbReference type="Proteomes" id="UP000184267"/>
    </source>
</evidence>
<accession>A0A1M2VLA9</accession>